<sequence>MASSAPEDRPPHAVCMPYPAQGHVTPMFKLAKLLHARGFHITFVNTEYNGLPYYFVLWEESDVNINLCSIISLNALPS</sequence>
<evidence type="ECO:0000256" key="1">
    <source>
        <dbReference type="ARBA" id="ARBA00009995"/>
    </source>
</evidence>
<evidence type="ECO:0000313" key="3">
    <source>
        <dbReference type="Proteomes" id="UP000324897"/>
    </source>
</evidence>
<gene>
    <name evidence="2" type="ORF">EJB05_37051</name>
</gene>
<dbReference type="GO" id="GO:0080043">
    <property type="term" value="F:quercetin 3-O-glucosyltransferase activity"/>
    <property type="evidence" value="ECO:0007669"/>
    <property type="project" value="TreeGrafter"/>
</dbReference>
<dbReference type="PANTHER" id="PTHR11926">
    <property type="entry name" value="GLUCOSYL/GLUCURONOSYL TRANSFERASES"/>
    <property type="match status" value="1"/>
</dbReference>
<dbReference type="GO" id="GO:0080044">
    <property type="term" value="F:quercetin 7-O-glucosyltransferase activity"/>
    <property type="evidence" value="ECO:0007669"/>
    <property type="project" value="TreeGrafter"/>
</dbReference>
<name>A0A5J9TSE4_9POAL</name>
<protein>
    <submittedName>
        <fullName evidence="2">Uncharacterized protein</fullName>
    </submittedName>
</protein>
<dbReference type="OrthoDB" id="685397at2759"/>
<dbReference type="Proteomes" id="UP000324897">
    <property type="component" value="Unassembled WGS sequence"/>
</dbReference>
<keyword evidence="3" id="KW-1185">Reference proteome</keyword>
<comment type="caution">
    <text evidence="2">The sequence shown here is derived from an EMBL/GenBank/DDBJ whole genome shotgun (WGS) entry which is preliminary data.</text>
</comment>
<comment type="similarity">
    <text evidence="1">Belongs to the UDP-glycosyltransferase family.</text>
</comment>
<dbReference type="EMBL" id="RWGY01000031">
    <property type="protein sequence ID" value="TVU13631.1"/>
    <property type="molecule type" value="Genomic_DNA"/>
</dbReference>
<dbReference type="Gramene" id="TVU13631">
    <property type="protein sequence ID" value="TVU13631"/>
    <property type="gene ID" value="EJB05_37051"/>
</dbReference>
<proteinExistence type="inferred from homology"/>
<dbReference type="SUPFAM" id="SSF53756">
    <property type="entry name" value="UDP-Glycosyltransferase/glycogen phosphorylase"/>
    <property type="match status" value="1"/>
</dbReference>
<dbReference type="Gene3D" id="3.40.50.2000">
    <property type="entry name" value="Glycogen Phosphorylase B"/>
    <property type="match status" value="1"/>
</dbReference>
<dbReference type="PANTHER" id="PTHR11926:SF774">
    <property type="entry name" value="UDP-GLYCOSYLTRANSFERASE 85A1-RELATED"/>
    <property type="match status" value="1"/>
</dbReference>
<reference evidence="2 3" key="1">
    <citation type="journal article" date="2019" name="Sci. Rep.">
        <title>A high-quality genome of Eragrostis curvula grass provides insights into Poaceae evolution and supports new strategies to enhance forage quality.</title>
        <authorList>
            <person name="Carballo J."/>
            <person name="Santos B.A.C.M."/>
            <person name="Zappacosta D."/>
            <person name="Garbus I."/>
            <person name="Selva J.P."/>
            <person name="Gallo C.A."/>
            <person name="Diaz A."/>
            <person name="Albertini E."/>
            <person name="Caccamo M."/>
            <person name="Echenique V."/>
        </authorList>
    </citation>
    <scope>NUCLEOTIDE SEQUENCE [LARGE SCALE GENOMIC DNA]</scope>
    <source>
        <strain evidence="3">cv. Victoria</strain>
        <tissue evidence="2">Leaf</tissue>
    </source>
</reference>
<accession>A0A5J9TSE4</accession>
<feature type="non-terminal residue" evidence="2">
    <location>
        <position position="1"/>
    </location>
</feature>
<organism evidence="2 3">
    <name type="scientific">Eragrostis curvula</name>
    <name type="common">weeping love grass</name>
    <dbReference type="NCBI Taxonomy" id="38414"/>
    <lineage>
        <taxon>Eukaryota</taxon>
        <taxon>Viridiplantae</taxon>
        <taxon>Streptophyta</taxon>
        <taxon>Embryophyta</taxon>
        <taxon>Tracheophyta</taxon>
        <taxon>Spermatophyta</taxon>
        <taxon>Magnoliopsida</taxon>
        <taxon>Liliopsida</taxon>
        <taxon>Poales</taxon>
        <taxon>Poaceae</taxon>
        <taxon>PACMAD clade</taxon>
        <taxon>Chloridoideae</taxon>
        <taxon>Eragrostideae</taxon>
        <taxon>Eragrostidinae</taxon>
        <taxon>Eragrostis</taxon>
    </lineage>
</organism>
<evidence type="ECO:0000313" key="2">
    <source>
        <dbReference type="EMBL" id="TVU13631.1"/>
    </source>
</evidence>
<dbReference type="AlphaFoldDB" id="A0A5J9TSE4"/>